<feature type="non-terminal residue" evidence="2">
    <location>
        <position position="1"/>
    </location>
</feature>
<gene>
    <name evidence="2" type="ORF">BN2614_LOCUS1</name>
</gene>
<evidence type="ECO:0000313" key="2">
    <source>
        <dbReference type="EMBL" id="VCW48720.1"/>
    </source>
</evidence>
<reference evidence="2 3" key="1">
    <citation type="submission" date="2018-10" db="EMBL/GenBank/DDBJ databases">
        <authorList>
            <person name="Ekblom R."/>
            <person name="Jareborg N."/>
        </authorList>
    </citation>
    <scope>NUCLEOTIDE SEQUENCE [LARGE SCALE GENOMIC DNA]</scope>
    <source>
        <tissue evidence="2">Muscle</tissue>
    </source>
</reference>
<accession>A0A9X9LC92</accession>
<feature type="compositionally biased region" description="Basic residues" evidence="1">
    <location>
        <begin position="27"/>
        <end position="38"/>
    </location>
</feature>
<comment type="caution">
    <text evidence="2">The sequence shown here is derived from an EMBL/GenBank/DDBJ whole genome shotgun (WGS) entry which is preliminary data.</text>
</comment>
<evidence type="ECO:0000256" key="1">
    <source>
        <dbReference type="SAM" id="MobiDB-lite"/>
    </source>
</evidence>
<evidence type="ECO:0000313" key="3">
    <source>
        <dbReference type="Proteomes" id="UP000269945"/>
    </source>
</evidence>
<name>A0A9X9LC92_GULGU</name>
<proteinExistence type="predicted"/>
<feature type="compositionally biased region" description="Basic and acidic residues" evidence="1">
    <location>
        <begin position="39"/>
        <end position="49"/>
    </location>
</feature>
<protein>
    <submittedName>
        <fullName evidence="2">Uncharacterized protein</fullName>
    </submittedName>
</protein>
<feature type="region of interest" description="Disordered" evidence="1">
    <location>
        <begin position="139"/>
        <end position="163"/>
    </location>
</feature>
<feature type="region of interest" description="Disordered" evidence="1">
    <location>
        <begin position="17"/>
        <end position="109"/>
    </location>
</feature>
<dbReference type="Proteomes" id="UP000269945">
    <property type="component" value="Unassembled WGS sequence"/>
</dbReference>
<dbReference type="AlphaFoldDB" id="A0A9X9LC92"/>
<keyword evidence="3" id="KW-1185">Reference proteome</keyword>
<organism evidence="2 3">
    <name type="scientific">Gulo gulo</name>
    <name type="common">Wolverine</name>
    <name type="synonym">Gluton</name>
    <dbReference type="NCBI Taxonomy" id="48420"/>
    <lineage>
        <taxon>Eukaryota</taxon>
        <taxon>Metazoa</taxon>
        <taxon>Chordata</taxon>
        <taxon>Craniata</taxon>
        <taxon>Vertebrata</taxon>
        <taxon>Euteleostomi</taxon>
        <taxon>Mammalia</taxon>
        <taxon>Eutheria</taxon>
        <taxon>Laurasiatheria</taxon>
        <taxon>Carnivora</taxon>
        <taxon>Caniformia</taxon>
        <taxon>Musteloidea</taxon>
        <taxon>Mustelidae</taxon>
        <taxon>Guloninae</taxon>
        <taxon>Gulo</taxon>
    </lineage>
</organism>
<sequence>PFSLVWPPLLWRSAAELSEDRLVSRSGSRHRERSHRVHLPRDDTTERVLHQQSADPRGHPEPHGRRRRQPMPGGRQQSASAHRVQLRQSQENEAPLAVLSGRPHPEPQVQALPGAAGEQRLGVRLPAGAAEVLRPALEHHQRPEEPGVLTPPGATCAHPFATV</sequence>
<dbReference type="EMBL" id="CYRY02000115">
    <property type="protein sequence ID" value="VCW48720.1"/>
    <property type="molecule type" value="Genomic_DNA"/>
</dbReference>